<reference evidence="7 8" key="1">
    <citation type="submission" date="2020-01" db="EMBL/GenBank/DDBJ databases">
        <title>Identification and distribution of gene clusters putatively required for synthesis of sphingolipid metabolism inhibitors in phylogenetically diverse species of the filamentous fungus Fusarium.</title>
        <authorList>
            <person name="Kim H.-S."/>
            <person name="Busman M."/>
            <person name="Brown D.W."/>
            <person name="Divon H."/>
            <person name="Uhlig S."/>
            <person name="Proctor R.H."/>
        </authorList>
    </citation>
    <scope>NUCLEOTIDE SEQUENCE [LARGE SCALE GENOMIC DNA]</scope>
    <source>
        <strain evidence="7 8">NRRL 13308</strain>
    </source>
</reference>
<evidence type="ECO:0000313" key="8">
    <source>
        <dbReference type="Proteomes" id="UP000536711"/>
    </source>
</evidence>
<feature type="compositionally biased region" description="Polar residues" evidence="4">
    <location>
        <begin position="637"/>
        <end position="646"/>
    </location>
</feature>
<dbReference type="InterPro" id="IPR029058">
    <property type="entry name" value="AB_hydrolase_fold"/>
</dbReference>
<feature type="coiled-coil region" evidence="3">
    <location>
        <begin position="684"/>
        <end position="714"/>
    </location>
</feature>
<dbReference type="InterPro" id="IPR000639">
    <property type="entry name" value="Epox_hydrolase-like"/>
</dbReference>
<feature type="compositionally biased region" description="Low complexity" evidence="4">
    <location>
        <begin position="10"/>
        <end position="21"/>
    </location>
</feature>
<proteinExistence type="inferred from homology"/>
<feature type="region of interest" description="Disordered" evidence="4">
    <location>
        <begin position="787"/>
        <end position="867"/>
    </location>
</feature>
<keyword evidence="3" id="KW-0175">Coiled coil</keyword>
<feature type="compositionally biased region" description="Acidic residues" evidence="4">
    <location>
        <begin position="849"/>
        <end position="859"/>
    </location>
</feature>
<dbReference type="CDD" id="cd22265">
    <property type="entry name" value="UDM1_RNF168"/>
    <property type="match status" value="1"/>
</dbReference>
<dbReference type="Pfam" id="PF00561">
    <property type="entry name" value="Abhydrolase_1"/>
    <property type="match status" value="1"/>
</dbReference>
<comment type="caution">
    <text evidence="7">The sequence shown here is derived from an EMBL/GenBank/DDBJ whole genome shotgun (WGS) entry which is preliminary data.</text>
</comment>
<comment type="similarity">
    <text evidence="2">Belongs to the AB hydrolase superfamily. Epoxide hydrolase family.</text>
</comment>
<dbReference type="Pfam" id="PF04696">
    <property type="entry name" value="Pinin_SDK_memA"/>
    <property type="match status" value="1"/>
</dbReference>
<evidence type="ECO:0000256" key="2">
    <source>
        <dbReference type="ARBA" id="ARBA00038334"/>
    </source>
</evidence>
<dbReference type="Gene3D" id="3.40.50.1820">
    <property type="entry name" value="alpha/beta hydrolase"/>
    <property type="match status" value="1"/>
</dbReference>
<feature type="compositionally biased region" description="Basic and acidic residues" evidence="4">
    <location>
        <begin position="583"/>
        <end position="592"/>
    </location>
</feature>
<dbReference type="PRINTS" id="PR00412">
    <property type="entry name" value="EPOXHYDRLASE"/>
</dbReference>
<feature type="region of interest" description="Disordered" evidence="4">
    <location>
        <begin position="1"/>
        <end position="21"/>
    </location>
</feature>
<evidence type="ECO:0000256" key="4">
    <source>
        <dbReference type="SAM" id="MobiDB-lite"/>
    </source>
</evidence>
<evidence type="ECO:0000313" key="7">
    <source>
        <dbReference type="EMBL" id="KAF4414911.1"/>
    </source>
</evidence>
<evidence type="ECO:0000256" key="1">
    <source>
        <dbReference type="ARBA" id="ARBA00022801"/>
    </source>
</evidence>
<evidence type="ECO:0000256" key="3">
    <source>
        <dbReference type="SAM" id="Coils"/>
    </source>
</evidence>
<feature type="compositionally biased region" description="Basic and acidic residues" evidence="4">
    <location>
        <begin position="620"/>
        <end position="634"/>
    </location>
</feature>
<dbReference type="AlphaFoldDB" id="A0A8H4N894"/>
<feature type="compositionally biased region" description="Basic and acidic residues" evidence="4">
    <location>
        <begin position="652"/>
        <end position="665"/>
    </location>
</feature>
<sequence>MSFNNHAAYSPTAMSSSTGPSSLSNSLLSTSISSLASSTSSRHPSQISKTYRQASTLFLTRRLPEALTTLLPLITPPEHVDDGEPAPVSRASRTTRIKVWSLYLTILNGIVELEPEEGKDAFGNQEWRALCTKVREGEIWDEVVANGYHGVEGDVDSDVVINLATILLAHARDQKLNQHKLEAYLAASNTPNLDVAGRLAESTSSPMSNRYRSPAKGASGANTPRDLNARVKILELYTLHVLLRNNEWDYAREFISVSSVLDEERREAFLQALQSLHDEQQEQERLENEERQRQENELKREIEEAKRLRAENEEKERKRIEEERLKRERSEVDYGIDDTASHTGSTRPRKARAPSSSSSRQSRPRGTNQAGPKANGKAVSQAPTLTSRASMVITQLRTIIEHLGSSLNSNPMFLFKFLAFVMGLILMLSNTNIRERVKRMLAVFWSKVKGTAGMGVKNNWEEYCQHPAAKPDYNRPGTTHIRSRTAKVYNLRTSVAILFKACTFKTVERVRDALTTAHNAFILVVAEATFVTNAHERRGPNVGVANWAFAIALVTETTDGDTGLFATHNKIAARQLRALDDTKADHEQHDDPLSEYAPNKDSMKRKASINAGELSPKRTKHDEYFREAPSEPRKRNSSINRHNSYGDSPDIEIDRRKNATQEEKRRGKRLFGGLLSTLSQTSGSVQQKRRLEIERRQQDRLQKQNIEEDRLREEKRLRLTEIRRGEQLTFDEEVMHSKHTKMLAMAPYLRTKSRPHIYYLPWKLTAEQEDTIDDQIRQTKVTIEREVESLNARKGRQAKGGRQSLETTAPSREDLNHDSKDTNGPEKLPHGQEKPTQASNHDHHHDESADVLEEADEDMTAQRTRDGKLFSMAPDKLVPNDSRVKTETAQIRGKNYKYIVGEPEGTPLETMVLIHGFPDLGFGWRYQVPYLMSLGFRVIVPDMVGYGGTDAPESLEEYTYKSLSADINELARKYVGENGQIILGGHDWGGAIVWKAACWYPKLIKSVFSVCTPYMQPRETFVPLEAIIQSGHLLNFSYQLQFKGPEVQSRLQGEEKIRQFLNALYGGRAPSGDLGFSAKDGIYFDKLPELGPSPLVSKEELDYYAKEYASKEPPELRGPLNYYRMQELNHRDDAEVAKKGGHKFEMPALFITATDDSALPPSMSKGMDSAFANLTREEVKASHWALWQASEAVNQHIAKWLDGVLDGALKAKASL</sequence>
<keyword evidence="8" id="KW-1185">Reference proteome</keyword>
<dbReference type="Proteomes" id="UP000536711">
    <property type="component" value="Unassembled WGS sequence"/>
</dbReference>
<feature type="compositionally biased region" description="Low complexity" evidence="4">
    <location>
        <begin position="353"/>
        <end position="365"/>
    </location>
</feature>
<feature type="region of interest" description="Disordered" evidence="4">
    <location>
        <begin position="583"/>
        <end position="668"/>
    </location>
</feature>
<dbReference type="EMBL" id="JAADJF010000657">
    <property type="protein sequence ID" value="KAF4414911.1"/>
    <property type="molecule type" value="Genomic_DNA"/>
</dbReference>
<feature type="compositionally biased region" description="Polar residues" evidence="4">
    <location>
        <begin position="201"/>
        <end position="211"/>
    </location>
</feature>
<keyword evidence="1 7" id="KW-0378">Hydrolase</keyword>
<feature type="domain" description="AB hydrolase-1" evidence="5">
    <location>
        <begin position="910"/>
        <end position="1188"/>
    </location>
</feature>
<feature type="domain" description="Pinin/SDK/MemA protein" evidence="6">
    <location>
        <begin position="661"/>
        <end position="776"/>
    </location>
</feature>
<feature type="region of interest" description="Disordered" evidence="4">
    <location>
        <begin position="200"/>
        <end position="224"/>
    </location>
</feature>
<organism evidence="7 8">
    <name type="scientific">Fusarium acutatum</name>
    <dbReference type="NCBI Taxonomy" id="78861"/>
    <lineage>
        <taxon>Eukaryota</taxon>
        <taxon>Fungi</taxon>
        <taxon>Dikarya</taxon>
        <taxon>Ascomycota</taxon>
        <taxon>Pezizomycotina</taxon>
        <taxon>Sordariomycetes</taxon>
        <taxon>Hypocreomycetidae</taxon>
        <taxon>Hypocreales</taxon>
        <taxon>Nectriaceae</taxon>
        <taxon>Fusarium</taxon>
        <taxon>Fusarium fujikuroi species complex</taxon>
    </lineage>
</organism>
<feature type="compositionally biased region" description="Basic and acidic residues" evidence="4">
    <location>
        <begin position="309"/>
        <end position="332"/>
    </location>
</feature>
<evidence type="ECO:0000259" key="5">
    <source>
        <dbReference type="Pfam" id="PF00561"/>
    </source>
</evidence>
<dbReference type="GO" id="GO:0016787">
    <property type="term" value="F:hydrolase activity"/>
    <property type="evidence" value="ECO:0007669"/>
    <property type="project" value="UniProtKB-KW"/>
</dbReference>
<gene>
    <name evidence="7" type="ORF">FACUT_13849</name>
</gene>
<dbReference type="OrthoDB" id="3981028at2759"/>
<feature type="region of interest" description="Disordered" evidence="4">
    <location>
        <begin position="309"/>
        <end position="383"/>
    </location>
</feature>
<evidence type="ECO:0000259" key="6">
    <source>
        <dbReference type="Pfam" id="PF04696"/>
    </source>
</evidence>
<feature type="compositionally biased region" description="Basic and acidic residues" evidence="4">
    <location>
        <begin position="811"/>
        <end position="833"/>
    </location>
</feature>
<dbReference type="SUPFAM" id="SSF53474">
    <property type="entry name" value="alpha/beta-Hydrolases"/>
    <property type="match status" value="1"/>
</dbReference>
<protein>
    <submittedName>
        <fullName evidence="7">Epoxide hydrolase</fullName>
    </submittedName>
</protein>
<dbReference type="InterPro" id="IPR000073">
    <property type="entry name" value="AB_hydrolase_1"/>
</dbReference>
<accession>A0A8H4N894</accession>
<dbReference type="PANTHER" id="PTHR43329">
    <property type="entry name" value="EPOXIDE HYDROLASE"/>
    <property type="match status" value="1"/>
</dbReference>
<name>A0A8H4N894_9HYPO</name>
<dbReference type="InterPro" id="IPR006786">
    <property type="entry name" value="Pinin_SDK_MemA"/>
</dbReference>